<evidence type="ECO:0000256" key="1">
    <source>
        <dbReference type="SAM" id="MobiDB-lite"/>
    </source>
</evidence>
<feature type="compositionally biased region" description="Polar residues" evidence="1">
    <location>
        <begin position="573"/>
        <end position="759"/>
    </location>
</feature>
<accession>A0ABR2HXK9</accession>
<evidence type="ECO:0000313" key="3">
    <source>
        <dbReference type="Proteomes" id="UP001470230"/>
    </source>
</evidence>
<dbReference type="InterPro" id="IPR029016">
    <property type="entry name" value="GAF-like_dom_sf"/>
</dbReference>
<sequence>MSYGQPSTHISTLNSSMEDISIDKKSESNNRYFSNINMSLISKSAIVFKPSNIKMLSEENIQNNRPKKTSSIQKNNANLHTLSTKYGSLVFPEQKQAKKKVIVKPKIEEVESIEQINIESQKTNITLRTIAENPTPQNIEYIFKKPLFLRCLVNEGKIDQSYVSSILKNVSKNDLYFFMNTMTMELTLHSTISACYTLSDIEKNLARILLFKKIIIWYKPYNSNFLVSPTLKEMLPISRSIVGYCALRQKKVITNDPAMSAGFDIDYDLPILRGTESMAIYPVISDYGDVSGVIQFIDLQSQNKTFILSISKYEQSLLKLTVKLVKRQIFKDDDERSIYVPKELIQLLLVCRSGRVSTAITAKTRPSTSYSPAKNERGKNDFNSFSKNNSKSELIESQMATSSEKRNLNNFEIDDNFFYNVSFNFENIIQNMIVFMKKYFDCDGVDIFEYEMSKKKFVRLCDGTEFTESGVGLSFLPVINEEPVFVASGLHMGFPRSKIDRKYANNSALTVAYKYRYKILDDSEKESKKRSDALDIKDEIAEKSGSQKDNESKKEIENDKSNGAKKTDETKQNNDTSETKQNNDTSETKQNNDTSETKQNNDTGETKQNNDTSETKQNNDTSETKQNNDTSETKQNNDTSETKQNNDTGETKQNNDTSETKQNNDTGETKQNNDTSETKQNNDTSETKQNNDTSETKQNNDTGETKQNNDTGETKQNNDTSETKQNNDTSETKQNNDTGETNDQLSAKNGSCFESQQNGTAESESGMSFIYADKSEDPSLACSQFVFTLRSKWMLPSFLPEDLKKLNDISMILCACIHNAQINRQQNSAIKILQRENFLIQVLGTALASYIDKREDKWKVFRKAARDVFGATTCFICSFDGMMIHFHPSNVAWKFDDCIAGKAFNFQELTEFNLPEKVEINKKDDKHVSFSLNDKDKNEEEEVVDKSDSKNDLILYEKLGVAENLKRTAAFHFRFDGKVKGSIELINPTYPEIDIAGQNILGIICSIINPF</sequence>
<evidence type="ECO:0000313" key="2">
    <source>
        <dbReference type="EMBL" id="KAK8853813.1"/>
    </source>
</evidence>
<protein>
    <recommendedName>
        <fullName evidence="4">GAF domain-containing protein</fullName>
    </recommendedName>
</protein>
<reference evidence="2 3" key="1">
    <citation type="submission" date="2024-04" db="EMBL/GenBank/DDBJ databases">
        <title>Tritrichomonas musculus Genome.</title>
        <authorList>
            <person name="Alves-Ferreira E."/>
            <person name="Grigg M."/>
            <person name="Lorenzi H."/>
            <person name="Galac M."/>
        </authorList>
    </citation>
    <scope>NUCLEOTIDE SEQUENCE [LARGE SCALE GENOMIC DNA]</scope>
    <source>
        <strain evidence="2 3">EAF2021</strain>
    </source>
</reference>
<dbReference type="Gene3D" id="3.30.450.40">
    <property type="match status" value="1"/>
</dbReference>
<proteinExistence type="predicted"/>
<feature type="region of interest" description="Disordered" evidence="1">
    <location>
        <begin position="538"/>
        <end position="759"/>
    </location>
</feature>
<dbReference type="SUPFAM" id="SSF55781">
    <property type="entry name" value="GAF domain-like"/>
    <property type="match status" value="1"/>
</dbReference>
<dbReference type="EMBL" id="JAPFFF010000021">
    <property type="protein sequence ID" value="KAK8853813.1"/>
    <property type="molecule type" value="Genomic_DNA"/>
</dbReference>
<feature type="compositionally biased region" description="Basic and acidic residues" evidence="1">
    <location>
        <begin position="538"/>
        <end position="572"/>
    </location>
</feature>
<keyword evidence="3" id="KW-1185">Reference proteome</keyword>
<dbReference type="Proteomes" id="UP001470230">
    <property type="component" value="Unassembled WGS sequence"/>
</dbReference>
<name>A0ABR2HXK9_9EUKA</name>
<organism evidence="2 3">
    <name type="scientific">Tritrichomonas musculus</name>
    <dbReference type="NCBI Taxonomy" id="1915356"/>
    <lineage>
        <taxon>Eukaryota</taxon>
        <taxon>Metamonada</taxon>
        <taxon>Parabasalia</taxon>
        <taxon>Tritrichomonadida</taxon>
        <taxon>Tritrichomonadidae</taxon>
        <taxon>Tritrichomonas</taxon>
    </lineage>
</organism>
<gene>
    <name evidence="2" type="ORF">M9Y10_016356</name>
</gene>
<evidence type="ECO:0008006" key="4">
    <source>
        <dbReference type="Google" id="ProtNLM"/>
    </source>
</evidence>
<comment type="caution">
    <text evidence="2">The sequence shown here is derived from an EMBL/GenBank/DDBJ whole genome shotgun (WGS) entry which is preliminary data.</text>
</comment>